<name>A0A381LIX8_BLUGR</name>
<feature type="region of interest" description="Disordered" evidence="1">
    <location>
        <begin position="1"/>
        <end position="32"/>
    </location>
</feature>
<proteinExistence type="predicted"/>
<evidence type="ECO:0000313" key="2">
    <source>
        <dbReference type="EMBL" id="SUZ13815.1"/>
    </source>
</evidence>
<reference evidence="2" key="1">
    <citation type="submission" date="2018-07" db="EMBL/GenBank/DDBJ databases">
        <authorList>
            <person name="Quirk P.G."/>
            <person name="Krulwich T.A."/>
        </authorList>
    </citation>
    <scope>NUCLEOTIDE SEQUENCE</scope>
    <source>
        <strain evidence="2">96224</strain>
    </source>
</reference>
<dbReference type="EMBL" id="UIGY01000248">
    <property type="protein sequence ID" value="SUZ13815.1"/>
    <property type="molecule type" value="Genomic_DNA"/>
</dbReference>
<accession>A0A381LIX8</accession>
<protein>
    <submittedName>
        <fullName evidence="2">Bgt-4677</fullName>
    </submittedName>
</protein>
<dbReference type="AlphaFoldDB" id="A0A381LIX8"/>
<gene>
    <name evidence="2" type="ORF">BGT96224V2_LOCUS6960</name>
</gene>
<evidence type="ECO:0000256" key="1">
    <source>
        <dbReference type="SAM" id="MobiDB-lite"/>
    </source>
</evidence>
<organism evidence="2">
    <name type="scientific">Blumeria graminis f. sp. tritici 96224</name>
    <dbReference type="NCBI Taxonomy" id="1268274"/>
    <lineage>
        <taxon>Eukaryota</taxon>
        <taxon>Fungi</taxon>
        <taxon>Dikarya</taxon>
        <taxon>Ascomycota</taxon>
        <taxon>Pezizomycotina</taxon>
        <taxon>Leotiomycetes</taxon>
        <taxon>Erysiphales</taxon>
        <taxon>Erysiphaceae</taxon>
        <taxon>Blumeria</taxon>
    </lineage>
</organism>
<sequence length="110" mass="12430">MPSRNVSERKKGKGKAKQLASPRLETVRDPYDPTDLEHRELELLKRELALLSRAQELDDLEIAIRESRLGTSSNTTARPYKTSCVTNFASELTSRNPDNLIPSIERGHTL</sequence>